<name>A0A5C0XN50_PYRFU</name>
<accession>A0A5C0XN50</accession>
<dbReference type="GeneID" id="13301006"/>
<dbReference type="GO" id="GO:0003677">
    <property type="term" value="F:DNA binding"/>
    <property type="evidence" value="ECO:0007669"/>
    <property type="project" value="UniProtKB-KW"/>
</dbReference>
<dbReference type="EMBL" id="CP023154">
    <property type="protein sequence ID" value="QEK77835.1"/>
    <property type="molecule type" value="Genomic_DNA"/>
</dbReference>
<dbReference type="AlphaFoldDB" id="A0A5C0XN50"/>
<evidence type="ECO:0000313" key="2">
    <source>
        <dbReference type="Proteomes" id="UP000324354"/>
    </source>
</evidence>
<dbReference type="Proteomes" id="UP000324354">
    <property type="component" value="Chromosome"/>
</dbReference>
<sequence>MRQDVVYLLMFFVFLSLAISLSNPPPKDIIEAEEGDLVEFEGICVYSSDDFSIITDGKFSVPVLSGLEVGKAYKIVGVYRGEAIKPRIIEKTEGEELSLVRVTGAYWVDYYPYILTPKKVKLKFELENVSIGEIVEVKGVFFGTKLVPVEYKSLGFLSYPKDGYPFEFTGVVLYGGNPGGILWMNKSVRAYLPDNQTLTPGQVVKIVGITKVSGDYISVYARNFSVVDFAKETTNIEGAKVGEIIVGSCRVSRVFLEYLELECLDKKVFGVKGRVGDLVHFKALKRFGSYLCLECNLTAREDMENSICTPQIGKVGKVAGKVVKVSKNKILVEFNRCKVSVKLPEGVKVREGDYITAYGVFSTYYDKPMLIVYGEEDVCVNYCS</sequence>
<protein>
    <submittedName>
        <fullName evidence="1">DNA-binding protein</fullName>
    </submittedName>
</protein>
<reference evidence="1 2" key="1">
    <citation type="submission" date="2017-08" db="EMBL/GenBank/DDBJ databases">
        <title>Resequencing and Reannotation of the genome of Pyrococcus furiosus type strain DSM3638.</title>
        <authorList>
            <person name="Reichelt R.M."/>
            <person name="Bunk B."/>
        </authorList>
    </citation>
    <scope>NUCLEOTIDE SEQUENCE [LARGE SCALE GENOMIC DNA]</scope>
    <source>
        <strain evidence="1 2">DSM 3638</strain>
    </source>
</reference>
<gene>
    <name evidence="1" type="ORF">PFDSM3638_00445</name>
</gene>
<dbReference type="OrthoDB" id="86149at2157"/>
<proteinExistence type="predicted"/>
<evidence type="ECO:0000313" key="1">
    <source>
        <dbReference type="EMBL" id="QEK77835.1"/>
    </source>
</evidence>
<dbReference type="RefSeq" id="WP_011011217.1">
    <property type="nucleotide sequence ID" value="NC_003413.1"/>
</dbReference>
<keyword evidence="1" id="KW-0238">DNA-binding</keyword>
<organism evidence="1 2">
    <name type="scientific">Pyrococcus furiosus (strain ATCC 43587 / DSM 3638 / JCM 8422 / Vc1)</name>
    <dbReference type="NCBI Taxonomy" id="186497"/>
    <lineage>
        <taxon>Archaea</taxon>
        <taxon>Methanobacteriati</taxon>
        <taxon>Methanobacteriota</taxon>
        <taxon>Thermococci</taxon>
        <taxon>Thermococcales</taxon>
        <taxon>Thermococcaceae</taxon>
        <taxon>Pyrococcus</taxon>
    </lineage>
</organism>
<dbReference type="GeneID" id="41711891"/>